<dbReference type="EMBL" id="BAAAPE010000022">
    <property type="protein sequence ID" value="GAA2100039.1"/>
    <property type="molecule type" value="Genomic_DNA"/>
</dbReference>
<feature type="region of interest" description="Disordered" evidence="1">
    <location>
        <begin position="122"/>
        <end position="145"/>
    </location>
</feature>
<comment type="caution">
    <text evidence="3">The sequence shown here is derived from an EMBL/GenBank/DDBJ whole genome shotgun (WGS) entry which is preliminary data.</text>
</comment>
<evidence type="ECO:0000256" key="1">
    <source>
        <dbReference type="SAM" id="MobiDB-lite"/>
    </source>
</evidence>
<dbReference type="InterPro" id="IPR022128">
    <property type="entry name" value="FhaA_N"/>
</dbReference>
<gene>
    <name evidence="3" type="ORF">GCM10009801_72220</name>
</gene>
<protein>
    <recommendedName>
        <fullName evidence="2">FhaA N-terminal domain-containing protein</fullName>
    </recommendedName>
</protein>
<name>A0ABN2WWB9_9ACTN</name>
<dbReference type="Gene3D" id="3.30.2320.60">
    <property type="entry name" value="FhaA, phosphopeptide-binding domain (DUF3662)"/>
    <property type="match status" value="1"/>
</dbReference>
<dbReference type="Pfam" id="PF12401">
    <property type="entry name" value="FhaA_N"/>
    <property type="match status" value="1"/>
</dbReference>
<dbReference type="InterPro" id="IPR042287">
    <property type="entry name" value="FhaA_N_sf"/>
</dbReference>
<evidence type="ECO:0000259" key="2">
    <source>
        <dbReference type="Pfam" id="PF12401"/>
    </source>
</evidence>
<dbReference type="RefSeq" id="WP_344534366.1">
    <property type="nucleotide sequence ID" value="NZ_BAAAPE010000022.1"/>
</dbReference>
<feature type="domain" description="FhaA N-terminal" evidence="2">
    <location>
        <begin position="5"/>
        <end position="106"/>
    </location>
</feature>
<evidence type="ECO:0000313" key="3">
    <source>
        <dbReference type="EMBL" id="GAA2100039.1"/>
    </source>
</evidence>
<evidence type="ECO:0000313" key="4">
    <source>
        <dbReference type="Proteomes" id="UP001500016"/>
    </source>
</evidence>
<proteinExistence type="predicted"/>
<keyword evidence="4" id="KW-1185">Reference proteome</keyword>
<sequence>MRTITRVEHTMERWAATVWSAVRRPRNRPIEVVSVLRRECDLNALILGRDRVLVPNHFTIELPYASHRRLAEHGPALGPELAAQVRGYAAERRYSFTGPVSVHLSPLPGDSEVRYRVRSRIAPGEPEQPCGDEMTRLLPLPPEPF</sequence>
<organism evidence="3 4">
    <name type="scientific">Streptomyces albiaxialis</name>
    <dbReference type="NCBI Taxonomy" id="329523"/>
    <lineage>
        <taxon>Bacteria</taxon>
        <taxon>Bacillati</taxon>
        <taxon>Actinomycetota</taxon>
        <taxon>Actinomycetes</taxon>
        <taxon>Kitasatosporales</taxon>
        <taxon>Streptomycetaceae</taxon>
        <taxon>Streptomyces</taxon>
    </lineage>
</organism>
<accession>A0ABN2WWB9</accession>
<reference evidence="3 4" key="1">
    <citation type="journal article" date="2019" name="Int. J. Syst. Evol. Microbiol.">
        <title>The Global Catalogue of Microorganisms (GCM) 10K type strain sequencing project: providing services to taxonomists for standard genome sequencing and annotation.</title>
        <authorList>
            <consortium name="The Broad Institute Genomics Platform"/>
            <consortium name="The Broad Institute Genome Sequencing Center for Infectious Disease"/>
            <person name="Wu L."/>
            <person name="Ma J."/>
        </authorList>
    </citation>
    <scope>NUCLEOTIDE SEQUENCE [LARGE SCALE GENOMIC DNA]</scope>
    <source>
        <strain evidence="3 4">JCM 15478</strain>
    </source>
</reference>
<dbReference type="Proteomes" id="UP001500016">
    <property type="component" value="Unassembled WGS sequence"/>
</dbReference>